<evidence type="ECO:0000313" key="4">
    <source>
        <dbReference type="Proteomes" id="UP000317593"/>
    </source>
</evidence>
<dbReference type="PROSITE" id="PS50943">
    <property type="entry name" value="HTH_CROC1"/>
    <property type="match status" value="1"/>
</dbReference>
<accession>A0A521F8K3</accession>
<evidence type="ECO:0000259" key="2">
    <source>
        <dbReference type="PROSITE" id="PS50943"/>
    </source>
</evidence>
<name>A0A521F8K3_9BACT</name>
<dbReference type="SUPFAM" id="SSF47413">
    <property type="entry name" value="lambda repressor-like DNA-binding domains"/>
    <property type="match status" value="1"/>
</dbReference>
<reference evidence="3 4" key="1">
    <citation type="submission" date="2017-05" db="EMBL/GenBank/DDBJ databases">
        <authorList>
            <person name="Varghese N."/>
            <person name="Submissions S."/>
        </authorList>
    </citation>
    <scope>NUCLEOTIDE SEQUENCE [LARGE SCALE GENOMIC DNA]</scope>
    <source>
        <strain evidence="3 4">DSM 21194</strain>
    </source>
</reference>
<dbReference type="InterPro" id="IPR001387">
    <property type="entry name" value="Cro/C1-type_HTH"/>
</dbReference>
<organism evidence="3 4">
    <name type="scientific">Fodinibius sediminis</name>
    <dbReference type="NCBI Taxonomy" id="1214077"/>
    <lineage>
        <taxon>Bacteria</taxon>
        <taxon>Pseudomonadati</taxon>
        <taxon>Balneolota</taxon>
        <taxon>Balneolia</taxon>
        <taxon>Balneolales</taxon>
        <taxon>Balneolaceae</taxon>
        <taxon>Fodinibius</taxon>
    </lineage>
</organism>
<dbReference type="Gene3D" id="1.10.260.40">
    <property type="entry name" value="lambda repressor-like DNA-binding domains"/>
    <property type="match status" value="1"/>
</dbReference>
<dbReference type="SMART" id="SM00530">
    <property type="entry name" value="HTH_XRE"/>
    <property type="match status" value="1"/>
</dbReference>
<keyword evidence="4" id="KW-1185">Reference proteome</keyword>
<dbReference type="PANTHER" id="PTHR46797:SF1">
    <property type="entry name" value="METHYLPHOSPHONATE SYNTHASE"/>
    <property type="match status" value="1"/>
</dbReference>
<dbReference type="Pfam" id="PF01381">
    <property type="entry name" value="HTH_3"/>
    <property type="match status" value="1"/>
</dbReference>
<evidence type="ECO:0000313" key="3">
    <source>
        <dbReference type="EMBL" id="SMO92493.1"/>
    </source>
</evidence>
<dbReference type="InterPro" id="IPR010982">
    <property type="entry name" value="Lambda_DNA-bd_dom_sf"/>
</dbReference>
<dbReference type="AlphaFoldDB" id="A0A521F8K3"/>
<dbReference type="PANTHER" id="PTHR46797">
    <property type="entry name" value="HTH-TYPE TRANSCRIPTIONAL REGULATOR"/>
    <property type="match status" value="1"/>
</dbReference>
<proteinExistence type="predicted"/>
<dbReference type="EMBL" id="FXTH01000026">
    <property type="protein sequence ID" value="SMO92493.1"/>
    <property type="molecule type" value="Genomic_DNA"/>
</dbReference>
<dbReference type="GO" id="GO:0005829">
    <property type="term" value="C:cytosol"/>
    <property type="evidence" value="ECO:0007669"/>
    <property type="project" value="TreeGrafter"/>
</dbReference>
<dbReference type="InterPro" id="IPR050807">
    <property type="entry name" value="TransReg_Diox_bact_type"/>
</dbReference>
<keyword evidence="1" id="KW-0238">DNA-binding</keyword>
<evidence type="ECO:0000256" key="1">
    <source>
        <dbReference type="ARBA" id="ARBA00023125"/>
    </source>
</evidence>
<dbReference type="GO" id="GO:0003677">
    <property type="term" value="F:DNA binding"/>
    <property type="evidence" value="ECO:0007669"/>
    <property type="project" value="UniProtKB-KW"/>
</dbReference>
<gene>
    <name evidence="3" type="ORF">SAMN06265218_1267</name>
</gene>
<dbReference type="GO" id="GO:0003700">
    <property type="term" value="F:DNA-binding transcription factor activity"/>
    <property type="evidence" value="ECO:0007669"/>
    <property type="project" value="TreeGrafter"/>
</dbReference>
<dbReference type="CDD" id="cd00093">
    <property type="entry name" value="HTH_XRE"/>
    <property type="match status" value="1"/>
</dbReference>
<protein>
    <submittedName>
        <fullName evidence="3">Helix-turn-helix</fullName>
    </submittedName>
</protein>
<dbReference type="Proteomes" id="UP000317593">
    <property type="component" value="Unassembled WGS sequence"/>
</dbReference>
<sequence>MASTLFTYFVSLCIYSSMEKQRVQKLFGEGIYEVRMSKNLKQSDVAEKGRLDVTYVSDLERGKYMPSLLTVLKLAKGLGVSPSELINTLQDKDLG</sequence>
<feature type="domain" description="HTH cro/C1-type" evidence="2">
    <location>
        <begin position="31"/>
        <end position="85"/>
    </location>
</feature>